<comment type="caution">
    <text evidence="1">The sequence shown here is derived from an EMBL/GenBank/DDBJ whole genome shotgun (WGS) entry which is preliminary data.</text>
</comment>
<reference evidence="1 2" key="1">
    <citation type="submission" date="2021-08" db="EMBL/GenBank/DDBJ databases">
        <authorList>
            <person name="Peeters C."/>
        </authorList>
    </citation>
    <scope>NUCLEOTIDE SEQUENCE [LARGE SCALE GENOMIC DNA]</scope>
    <source>
        <strain evidence="1 2">LMG 23992</strain>
    </source>
</reference>
<gene>
    <name evidence="1" type="ORF">LMG23992_04291</name>
</gene>
<organism evidence="1 2">
    <name type="scientific">Cupriavidus laharis</name>
    <dbReference type="NCBI Taxonomy" id="151654"/>
    <lineage>
        <taxon>Bacteria</taxon>
        <taxon>Pseudomonadati</taxon>
        <taxon>Pseudomonadota</taxon>
        <taxon>Betaproteobacteria</taxon>
        <taxon>Burkholderiales</taxon>
        <taxon>Burkholderiaceae</taxon>
        <taxon>Cupriavidus</taxon>
    </lineage>
</organism>
<evidence type="ECO:0000313" key="1">
    <source>
        <dbReference type="EMBL" id="CAG9180633.1"/>
    </source>
</evidence>
<protein>
    <submittedName>
        <fullName evidence="1">Uncharacterized protein</fullName>
    </submittedName>
</protein>
<name>A0ABM8XKA8_9BURK</name>
<keyword evidence="2" id="KW-1185">Reference proteome</keyword>
<evidence type="ECO:0000313" key="2">
    <source>
        <dbReference type="Proteomes" id="UP000727654"/>
    </source>
</evidence>
<dbReference type="EMBL" id="CAJZAI010000012">
    <property type="protein sequence ID" value="CAG9180633.1"/>
    <property type="molecule type" value="Genomic_DNA"/>
</dbReference>
<dbReference type="Proteomes" id="UP000727654">
    <property type="component" value="Unassembled WGS sequence"/>
</dbReference>
<dbReference type="RefSeq" id="WP_224081762.1">
    <property type="nucleotide sequence ID" value="NZ_CAJZAI010000012.1"/>
</dbReference>
<sequence>MSGGKSMPDVKPKAARKASPSWNDVKAKLTDFDRAGLIGLVQALYVASKDNQAFLHARFTLGRDVLKPYKVTIDRWLWPDAFKNQDTSVAKAKKAISEYKKAIGQPQGLAELMVFYCERASGFSADIGYQDDGYFAALVRMFEQSLQMIATLPDTQRPALWTRLAQVRRTSDSFGYGVGDDMYALLAEYGVDG</sequence>
<proteinExistence type="predicted"/>
<accession>A0ABM8XKA8</accession>